<feature type="region of interest" description="Disordered" evidence="1">
    <location>
        <begin position="1"/>
        <end position="31"/>
    </location>
</feature>
<dbReference type="EMBL" id="BKCJ010000096">
    <property type="protein sequence ID" value="GEU29759.1"/>
    <property type="molecule type" value="Genomic_DNA"/>
</dbReference>
<feature type="region of interest" description="Disordered" evidence="1">
    <location>
        <begin position="664"/>
        <end position="683"/>
    </location>
</feature>
<evidence type="ECO:0000313" key="2">
    <source>
        <dbReference type="EMBL" id="GEU29759.1"/>
    </source>
</evidence>
<protein>
    <submittedName>
        <fullName evidence="2">Uncharacterized protein</fullName>
    </submittedName>
</protein>
<feature type="region of interest" description="Disordered" evidence="1">
    <location>
        <begin position="586"/>
        <end position="659"/>
    </location>
</feature>
<sequence>MAESSNPTQIPSSPGVTPKEEPITLDRPESPNPFLPADQVEFSFQEIALTTNKEVTLLYPSHSNSKYFKVVLDFISKCGIRGDIGITTFRNALRAHYLPHSSGKTGGHNQISNKDAIILYCLANGVEVDYAKLIWGGYNSQDEQENQGKEKVKALGVNGEVSGSRVRVVWMVVDGGNMRARLVSKEVEELALDAMEYNDQDKWNEEDDFKLFSQREGSSHDPRDRVHLRMCKDGEVERFFSSEAVEHVANASVWMVFIFGVIKNGATLPKIQVVEGVTIEIPITTAEEKAHKRLEVKARSTLMMGIPNEHQLKFNTIKDAKKLTLQRYHEDLPRVQGQDFDALPTNEEIMSFLRELGHTGEINSLNDAVFKNLASPQLTTVLVLPKEPTKKSKKVKRPAKKYSKAPAGGVVIRETPEMPLSKKKEKMTVEKRKGICLLSKDKDDSNNEQDSRSEGSDRERDNDDDDTQSDKDEDELVKTPSNDSDDETKMYDKAEGDEDEEMDYTTSQLYDDTRVLVTNSSHSSDLAAKFLNFADIPTTEAEIVSPMDVHVHQKVPSKQIPTLLTVPILVIIDTSPIYSTIIPQSISSFTLPPPQSTPTPPSTTKSTNPPSTLLDFASKTSKDAKLTKGLKSKESKSDSSKDDKSQSKSSGKSVQSEEPKFVVADSDMQQDQEGNLGNDDDEPMKVTLSKQQTMSNPLFFNQPRPPDKYILNEKEVQKKMCAQCLISLRGCLVGREQKSFIYKRKQTMLNPLFFDQPRPPDKALLEKLDWENSEGEVTWVEVMRKYRYGYQKEIVVQRANNDLYKFKEGDFLHLRINDIEDMLLLVVQNRLTNLSGDDVFDFTIALRMFTRNIVTKKRVEDLQLAVKSYQKKINITKPETTKLASKKGPIHSISRPSRIHLC</sequence>
<feature type="compositionally biased region" description="Acidic residues" evidence="1">
    <location>
        <begin position="462"/>
        <end position="475"/>
    </location>
</feature>
<reference evidence="2" key="1">
    <citation type="journal article" date="2019" name="Sci. Rep.">
        <title>Draft genome of Tanacetum cinerariifolium, the natural source of mosquito coil.</title>
        <authorList>
            <person name="Yamashiro T."/>
            <person name="Shiraishi A."/>
            <person name="Satake H."/>
            <person name="Nakayama K."/>
        </authorList>
    </citation>
    <scope>NUCLEOTIDE SEQUENCE</scope>
</reference>
<feature type="compositionally biased region" description="Low complexity" evidence="1">
    <location>
        <begin position="602"/>
        <end position="612"/>
    </location>
</feature>
<evidence type="ECO:0000256" key="1">
    <source>
        <dbReference type="SAM" id="MobiDB-lite"/>
    </source>
</evidence>
<proteinExistence type="predicted"/>
<gene>
    <name evidence="2" type="ORF">Tci_001737</name>
</gene>
<feature type="compositionally biased region" description="Basic residues" evidence="1">
    <location>
        <begin position="391"/>
        <end position="403"/>
    </location>
</feature>
<feature type="compositionally biased region" description="Pro residues" evidence="1">
    <location>
        <begin position="591"/>
        <end position="601"/>
    </location>
</feature>
<feature type="compositionally biased region" description="Basic and acidic residues" evidence="1">
    <location>
        <begin position="620"/>
        <end position="646"/>
    </location>
</feature>
<accession>A0A699GIX7</accession>
<comment type="caution">
    <text evidence="2">The sequence shown here is derived from an EMBL/GenBank/DDBJ whole genome shotgun (WGS) entry which is preliminary data.</text>
</comment>
<name>A0A699GIX7_TANCI</name>
<feature type="compositionally biased region" description="Polar residues" evidence="1">
    <location>
        <begin position="1"/>
        <end position="15"/>
    </location>
</feature>
<feature type="compositionally biased region" description="Basic and acidic residues" evidence="1">
    <location>
        <begin position="414"/>
        <end position="461"/>
    </location>
</feature>
<organism evidence="2">
    <name type="scientific">Tanacetum cinerariifolium</name>
    <name type="common">Dalmatian daisy</name>
    <name type="synonym">Chrysanthemum cinerariifolium</name>
    <dbReference type="NCBI Taxonomy" id="118510"/>
    <lineage>
        <taxon>Eukaryota</taxon>
        <taxon>Viridiplantae</taxon>
        <taxon>Streptophyta</taxon>
        <taxon>Embryophyta</taxon>
        <taxon>Tracheophyta</taxon>
        <taxon>Spermatophyta</taxon>
        <taxon>Magnoliopsida</taxon>
        <taxon>eudicotyledons</taxon>
        <taxon>Gunneridae</taxon>
        <taxon>Pentapetalae</taxon>
        <taxon>asterids</taxon>
        <taxon>campanulids</taxon>
        <taxon>Asterales</taxon>
        <taxon>Asteraceae</taxon>
        <taxon>Asteroideae</taxon>
        <taxon>Anthemideae</taxon>
        <taxon>Anthemidinae</taxon>
        <taxon>Tanacetum</taxon>
    </lineage>
</organism>
<feature type="compositionally biased region" description="Basic and acidic residues" evidence="1">
    <location>
        <begin position="18"/>
        <end position="29"/>
    </location>
</feature>
<dbReference type="AlphaFoldDB" id="A0A699GIX7"/>
<feature type="region of interest" description="Disordered" evidence="1">
    <location>
        <begin position="388"/>
        <end position="504"/>
    </location>
</feature>